<accession>A0A0D2K142</accession>
<dbReference type="SUPFAM" id="SSF53187">
    <property type="entry name" value="Zn-dependent exopeptidases"/>
    <property type="match status" value="1"/>
</dbReference>
<evidence type="ECO:0000313" key="3">
    <source>
        <dbReference type="EMBL" id="KIX15410.1"/>
    </source>
</evidence>
<dbReference type="PANTHER" id="PTHR32494">
    <property type="entry name" value="ALLANTOATE DEIMINASE-RELATED"/>
    <property type="match status" value="1"/>
</dbReference>
<comment type="caution">
    <text evidence="3">The sequence shown here is derived from an EMBL/GenBank/DDBJ whole genome shotgun (WGS) entry which is preliminary data.</text>
</comment>
<evidence type="ECO:0000256" key="2">
    <source>
        <dbReference type="ARBA" id="ARBA00022801"/>
    </source>
</evidence>
<dbReference type="PANTHER" id="PTHR32494:SF5">
    <property type="entry name" value="ALLANTOATE AMIDOHYDROLASE"/>
    <property type="match status" value="1"/>
</dbReference>
<dbReference type="GO" id="GO:0016813">
    <property type="term" value="F:hydrolase activity, acting on carbon-nitrogen (but not peptide) bonds, in linear amidines"/>
    <property type="evidence" value="ECO:0007669"/>
    <property type="project" value="InterPro"/>
</dbReference>
<sequence length="141" mass="15058">MHQRDDALVKEASLISLLPQWAQARNPEMVASIGQLFLNPGAPNVIPDLCSLVVELGSQDTANIKALKMMLARQADSGKSIFVEPVHAKAPCLLHEPLIGQLEKAAEKLGLAHTRMVSGAGHDATSFAAPKGADRDDFRAV</sequence>
<reference evidence="3 4" key="1">
    <citation type="submission" date="2013-11" db="EMBL/GenBank/DDBJ databases">
        <title>Metagenomic analysis of a methanogenic consortium involved in long chain n-alkane degradation.</title>
        <authorList>
            <person name="Davidova I.A."/>
            <person name="Callaghan A.V."/>
            <person name="Wawrik B."/>
            <person name="Pruitt S."/>
            <person name="Marks C."/>
            <person name="Duncan K.E."/>
            <person name="Suflita J.M."/>
        </authorList>
    </citation>
    <scope>NUCLEOTIDE SEQUENCE [LARGE SCALE GENOMIC DNA]</scope>
    <source>
        <strain evidence="3 4">SPR</strain>
    </source>
</reference>
<dbReference type="RefSeq" id="WP_044346732.1">
    <property type="nucleotide sequence ID" value="NZ_AZAC01000003.1"/>
</dbReference>
<evidence type="ECO:0000256" key="1">
    <source>
        <dbReference type="ARBA" id="ARBA00006153"/>
    </source>
</evidence>
<dbReference type="AlphaFoldDB" id="A0A0D2K142"/>
<evidence type="ECO:0000313" key="4">
    <source>
        <dbReference type="Proteomes" id="UP000032233"/>
    </source>
</evidence>
<dbReference type="EMBL" id="AZAC01000003">
    <property type="protein sequence ID" value="KIX15410.1"/>
    <property type="molecule type" value="Genomic_DNA"/>
</dbReference>
<comment type="similarity">
    <text evidence="1">Belongs to the peptidase M20 family.</text>
</comment>
<protein>
    <recommendedName>
        <fullName evidence="5">Peptidase M20 dimerisation domain-containing protein</fullName>
    </recommendedName>
</protein>
<dbReference type="STRING" id="1429043.X474_03610"/>
<evidence type="ECO:0008006" key="5">
    <source>
        <dbReference type="Google" id="ProtNLM"/>
    </source>
</evidence>
<dbReference type="InParanoid" id="A0A0D2K142"/>
<dbReference type="OrthoDB" id="9808195at2"/>
<gene>
    <name evidence="3" type="ORF">X474_03610</name>
</gene>
<dbReference type="InterPro" id="IPR036264">
    <property type="entry name" value="Bact_exopeptidase_dim_dom"/>
</dbReference>
<dbReference type="Gene3D" id="3.40.630.10">
    <property type="entry name" value="Zn peptidases"/>
    <property type="match status" value="1"/>
</dbReference>
<proteinExistence type="inferred from homology"/>
<keyword evidence="4" id="KW-1185">Reference proteome</keyword>
<dbReference type="SUPFAM" id="SSF55031">
    <property type="entry name" value="Bacterial exopeptidase dimerisation domain"/>
    <property type="match status" value="1"/>
</dbReference>
<dbReference type="InterPro" id="IPR010158">
    <property type="entry name" value="Amidase_Cbmase"/>
</dbReference>
<dbReference type="Proteomes" id="UP000032233">
    <property type="component" value="Unassembled WGS sequence"/>
</dbReference>
<keyword evidence="2" id="KW-0378">Hydrolase</keyword>
<dbReference type="Gene3D" id="3.30.70.360">
    <property type="match status" value="1"/>
</dbReference>
<name>A0A0D2K142_9BACT</name>
<organism evidence="3 4">
    <name type="scientific">Dethiosulfatarculus sandiegensis</name>
    <dbReference type="NCBI Taxonomy" id="1429043"/>
    <lineage>
        <taxon>Bacteria</taxon>
        <taxon>Pseudomonadati</taxon>
        <taxon>Thermodesulfobacteriota</taxon>
        <taxon>Desulfarculia</taxon>
        <taxon>Desulfarculales</taxon>
        <taxon>Desulfarculaceae</taxon>
        <taxon>Dethiosulfatarculus</taxon>
    </lineage>
</organism>